<evidence type="ECO:0000313" key="3">
    <source>
        <dbReference type="RefSeq" id="XP_010277727.1"/>
    </source>
</evidence>
<dbReference type="OMA" id="PGSHEIC"/>
<feature type="region of interest" description="Disordered" evidence="1">
    <location>
        <begin position="236"/>
        <end position="268"/>
    </location>
</feature>
<feature type="compositionally biased region" description="Low complexity" evidence="1">
    <location>
        <begin position="164"/>
        <end position="174"/>
    </location>
</feature>
<name>A0A1U8BCW5_NELNU</name>
<dbReference type="KEGG" id="nnu:104612108"/>
<keyword evidence="2" id="KW-1185">Reference proteome</keyword>
<accession>A0A1U8BCW5</accession>
<dbReference type="OrthoDB" id="602706at2759"/>
<proteinExistence type="predicted"/>
<dbReference type="FunCoup" id="A0A1U8BCW5">
    <property type="interactions" value="4"/>
</dbReference>
<dbReference type="GeneID" id="104612108"/>
<evidence type="ECO:0000313" key="2">
    <source>
        <dbReference type="Proteomes" id="UP000189703"/>
    </source>
</evidence>
<dbReference type="AlphaFoldDB" id="A0A1U8BCW5"/>
<protein>
    <submittedName>
        <fullName evidence="3">Uncharacterized protein At4g18490</fullName>
    </submittedName>
</protein>
<feature type="region of interest" description="Disordered" evidence="1">
    <location>
        <begin position="89"/>
        <end position="110"/>
    </location>
</feature>
<dbReference type="InterPro" id="IPR038777">
    <property type="entry name" value="At4g18490-like"/>
</dbReference>
<dbReference type="Proteomes" id="UP000189703">
    <property type="component" value="Unplaced"/>
</dbReference>
<feature type="compositionally biased region" description="Polar residues" evidence="1">
    <location>
        <begin position="256"/>
        <end position="265"/>
    </location>
</feature>
<gene>
    <name evidence="3" type="primary">LOC104612108</name>
</gene>
<organism evidence="2 3">
    <name type="scientific">Nelumbo nucifera</name>
    <name type="common">Sacred lotus</name>
    <dbReference type="NCBI Taxonomy" id="4432"/>
    <lineage>
        <taxon>Eukaryota</taxon>
        <taxon>Viridiplantae</taxon>
        <taxon>Streptophyta</taxon>
        <taxon>Embryophyta</taxon>
        <taxon>Tracheophyta</taxon>
        <taxon>Spermatophyta</taxon>
        <taxon>Magnoliopsida</taxon>
        <taxon>Proteales</taxon>
        <taxon>Nelumbonaceae</taxon>
        <taxon>Nelumbo</taxon>
    </lineage>
</organism>
<feature type="compositionally biased region" description="Basic and acidic residues" evidence="1">
    <location>
        <begin position="94"/>
        <end position="110"/>
    </location>
</feature>
<reference evidence="3" key="1">
    <citation type="submission" date="2025-08" db="UniProtKB">
        <authorList>
            <consortium name="RefSeq"/>
        </authorList>
    </citation>
    <scope>IDENTIFICATION</scope>
</reference>
<dbReference type="RefSeq" id="XP_010277727.1">
    <property type="nucleotide sequence ID" value="XM_010279425.2"/>
</dbReference>
<evidence type="ECO:0000256" key="1">
    <source>
        <dbReference type="SAM" id="MobiDB-lite"/>
    </source>
</evidence>
<dbReference type="PANTHER" id="PTHR36380">
    <property type="entry name" value="BNAA03G58330D PROTEIN"/>
    <property type="match status" value="1"/>
</dbReference>
<sequence length="774" mass="85686">MVESQKGVASTADSQKKSSLLDEDFGKDFLSSWKSISVAENDGMDFSCETGPKGKKKSFNFDKLDMDFALDGDFGKISSFKVDMPDLDFSSPAKKNEKPKEGSSNESVDGKHKAKQDCFAFTFDFNELDNFDLDSTLMRREKKFDKCRDDKGSDSSFSHEKNQVSGSNSVSSTDVSEKIDANNKLQSEKATISKFETLVEDLVTSAAPSTCVNFGNLNMSCGVAISSDKNITINAQDTDQHSQQSERTSTKEPDAQTIQNSSFRSVSAEGSIEENVAEAQAEVCSSDPEVNNNPCGDQDGSFKLVTRSEPNLVSSYKPLPTIQSTGMERTATNFGKKLEVEEHVTLGSKSMDEIVEGELDIGISSITSLSQKMLPDKVTRDNKNSVSQFHLAPVQIEPRVDKSMQMKEQGSSSIDLKVFNRSVEIESQLHSKQTKFVPLSDNKMGTECHGPIGRQEFNSNDAQLGNQIVGTSKSHDVTLTKVIPIIQESEKHDKDPNASNSQIHQASIPEPAPKSSILKSIDPKLLISKEPVRNSKFIPVERNRLSPMKFGKTTSNITSSKLKVLRNMTSKNDLSISTPQKEIKALKHSQESIELQAKAAVKAVQSIGSEKQTLLSASLKRKAIEASNADPVNLYPLKRMTESSGEIRRHLKASRKDDEKPIGKTENLVNSCTKDISYNHLNSTIDVCQEACLTELIPVVLENDGNVEKAEACTKELEDICRMLKKKHEEAKELLVRALVNNNNLLMLNHPIYDEKIHMIQRFLARMMTRKLQS</sequence>
<feature type="compositionally biased region" description="Polar residues" evidence="1">
    <location>
        <begin position="236"/>
        <end position="247"/>
    </location>
</feature>
<feature type="region of interest" description="Disordered" evidence="1">
    <location>
        <begin position="147"/>
        <end position="176"/>
    </location>
</feature>
<dbReference type="InParanoid" id="A0A1U8BCW5"/>
<dbReference type="PANTHER" id="PTHR36380:SF1">
    <property type="entry name" value="OS01G0755100 PROTEIN"/>
    <property type="match status" value="1"/>
</dbReference>
<dbReference type="eggNOG" id="ENOG502RX9Q">
    <property type="taxonomic scope" value="Eukaryota"/>
</dbReference>
<feature type="region of interest" description="Disordered" evidence="1">
    <location>
        <begin position="487"/>
        <end position="516"/>
    </location>
</feature>
<feature type="compositionally biased region" description="Basic and acidic residues" evidence="1">
    <location>
        <begin position="147"/>
        <end position="162"/>
    </location>
</feature>